<comment type="caution">
    <text evidence="2">The sequence shown here is derived from an EMBL/GenBank/DDBJ whole genome shotgun (WGS) entry which is preliminary data.</text>
</comment>
<dbReference type="EMBL" id="JAGTPW010000046">
    <property type="protein sequence ID" value="MBR8645635.1"/>
    <property type="molecule type" value="Genomic_DNA"/>
</dbReference>
<name>A0A941FK27_9BACI</name>
<dbReference type="InterPro" id="IPR001279">
    <property type="entry name" value="Metallo-B-lactamas"/>
</dbReference>
<evidence type="ECO:0000313" key="2">
    <source>
        <dbReference type="EMBL" id="MBR8645635.1"/>
    </source>
</evidence>
<accession>A0A941FK27</accession>
<dbReference type="Gene3D" id="3.60.15.10">
    <property type="entry name" value="Ribonuclease Z/Hydroxyacylglutathione hydrolase-like"/>
    <property type="match status" value="1"/>
</dbReference>
<dbReference type="SUPFAM" id="SSF56281">
    <property type="entry name" value="Metallo-hydrolase/oxidoreductase"/>
    <property type="match status" value="1"/>
</dbReference>
<dbReference type="Pfam" id="PF00753">
    <property type="entry name" value="Lactamase_B"/>
    <property type="match status" value="1"/>
</dbReference>
<organism evidence="2 3">
    <name type="scientific">Peribacillus frigoritolerans</name>
    <dbReference type="NCBI Taxonomy" id="450367"/>
    <lineage>
        <taxon>Bacteria</taxon>
        <taxon>Bacillati</taxon>
        <taxon>Bacillota</taxon>
        <taxon>Bacilli</taxon>
        <taxon>Bacillales</taxon>
        <taxon>Bacillaceae</taxon>
        <taxon>Peribacillus</taxon>
    </lineage>
</organism>
<proteinExistence type="predicted"/>
<dbReference type="AlphaFoldDB" id="A0A941FK27"/>
<dbReference type="InterPro" id="IPR036866">
    <property type="entry name" value="RibonucZ/Hydroxyglut_hydro"/>
</dbReference>
<reference evidence="2" key="1">
    <citation type="submission" date="2021-04" db="EMBL/GenBank/DDBJ databases">
        <title>Whole genome sequencing of Enterococci isolates from hospitalized patients.</title>
        <authorList>
            <person name="Ogoti B.M."/>
            <person name="Onyambu F.G."/>
        </authorList>
    </citation>
    <scope>NUCLEOTIDE SEQUENCE</scope>
    <source>
        <strain evidence="2">242</strain>
    </source>
</reference>
<gene>
    <name evidence="2" type="ORF">KEH51_21365</name>
</gene>
<dbReference type="Proteomes" id="UP000680045">
    <property type="component" value="Unassembled WGS sequence"/>
</dbReference>
<sequence length="86" mass="9924">MSVEVCAKDAEYPEYRKIFWGKRDAFKAEPLGKAIRSRTETWEPIFTPGHAKDHMVYLNHNNGVLFSGDLFVTQKQSLSYGKSRSR</sequence>
<protein>
    <recommendedName>
        <fullName evidence="1">Metallo-beta-lactamase domain-containing protein</fullName>
    </recommendedName>
</protein>
<evidence type="ECO:0000313" key="3">
    <source>
        <dbReference type="Proteomes" id="UP000680045"/>
    </source>
</evidence>
<feature type="domain" description="Metallo-beta-lactamase" evidence="1">
    <location>
        <begin position="34"/>
        <end position="76"/>
    </location>
</feature>
<evidence type="ECO:0000259" key="1">
    <source>
        <dbReference type="Pfam" id="PF00753"/>
    </source>
</evidence>